<dbReference type="EC" id="3.1.11.6" evidence="5"/>
<evidence type="ECO:0000313" key="9">
    <source>
        <dbReference type="EMBL" id="PAU98510.1"/>
    </source>
</evidence>
<dbReference type="CDD" id="cd04489">
    <property type="entry name" value="ExoVII_LU_OBF"/>
    <property type="match status" value="1"/>
</dbReference>
<evidence type="ECO:0000256" key="2">
    <source>
        <dbReference type="ARBA" id="ARBA00022722"/>
    </source>
</evidence>
<dbReference type="InterPro" id="IPR020579">
    <property type="entry name" value="Exonuc_VII_lsu_C"/>
</dbReference>
<dbReference type="Proteomes" id="UP000218023">
    <property type="component" value="Unassembled WGS sequence"/>
</dbReference>
<comment type="subcellular location">
    <subcellularLocation>
        <location evidence="5">Cytoplasm</location>
    </subcellularLocation>
</comment>
<keyword evidence="3 5" id="KW-0378">Hydrolase</keyword>
<keyword evidence="1 5" id="KW-0963">Cytoplasm</keyword>
<dbReference type="GO" id="GO:0008855">
    <property type="term" value="F:exodeoxyribonuclease VII activity"/>
    <property type="evidence" value="ECO:0007669"/>
    <property type="project" value="UniProtKB-UniRule"/>
</dbReference>
<evidence type="ECO:0000256" key="3">
    <source>
        <dbReference type="ARBA" id="ARBA00022801"/>
    </source>
</evidence>
<organism evidence="9 10">
    <name type="scientific">Paracoccus salipaludis</name>
    <dbReference type="NCBI Taxonomy" id="2032623"/>
    <lineage>
        <taxon>Bacteria</taxon>
        <taxon>Pseudomonadati</taxon>
        <taxon>Pseudomonadota</taxon>
        <taxon>Alphaproteobacteria</taxon>
        <taxon>Rhodobacterales</taxon>
        <taxon>Paracoccaceae</taxon>
        <taxon>Paracoccus</taxon>
    </lineage>
</organism>
<dbReference type="GO" id="GO:0003676">
    <property type="term" value="F:nucleic acid binding"/>
    <property type="evidence" value="ECO:0007669"/>
    <property type="project" value="InterPro"/>
</dbReference>
<dbReference type="PANTHER" id="PTHR30008">
    <property type="entry name" value="EXODEOXYRIBONUCLEASE 7 LARGE SUBUNIT"/>
    <property type="match status" value="1"/>
</dbReference>
<dbReference type="RefSeq" id="WP_095639191.1">
    <property type="nucleotide sequence ID" value="NZ_NSJZ01000002.1"/>
</dbReference>
<keyword evidence="10" id="KW-1185">Reference proteome</keyword>
<keyword evidence="2 5" id="KW-0540">Nuclease</keyword>
<feature type="domain" description="OB-fold nucleic acid binding" evidence="8">
    <location>
        <begin position="20"/>
        <end position="113"/>
    </location>
</feature>
<dbReference type="PANTHER" id="PTHR30008:SF0">
    <property type="entry name" value="EXODEOXYRIBONUCLEASE 7 LARGE SUBUNIT"/>
    <property type="match status" value="1"/>
</dbReference>
<feature type="compositionally biased region" description="Low complexity" evidence="6">
    <location>
        <begin position="545"/>
        <end position="561"/>
    </location>
</feature>
<name>A0A2A2GMU4_9RHOB</name>
<evidence type="ECO:0000313" key="10">
    <source>
        <dbReference type="Proteomes" id="UP000218023"/>
    </source>
</evidence>
<comment type="similarity">
    <text evidence="5">Belongs to the XseA family.</text>
</comment>
<gene>
    <name evidence="5" type="primary">xseA</name>
    <name evidence="9" type="ORF">CK240_04880</name>
</gene>
<dbReference type="AlphaFoldDB" id="A0A2A2GMU4"/>
<comment type="caution">
    <text evidence="9">The sequence shown here is derived from an EMBL/GenBank/DDBJ whole genome shotgun (WGS) entry which is preliminary data.</text>
</comment>
<dbReference type="NCBIfam" id="TIGR00237">
    <property type="entry name" value="xseA"/>
    <property type="match status" value="1"/>
</dbReference>
<evidence type="ECO:0000259" key="8">
    <source>
        <dbReference type="Pfam" id="PF13742"/>
    </source>
</evidence>
<keyword evidence="4 5" id="KW-0269">Exonuclease</keyword>
<comment type="catalytic activity">
    <reaction evidence="5">
        <text>Exonucleolytic cleavage in either 5'- to 3'- or 3'- to 5'-direction to yield nucleoside 5'-phosphates.</text>
        <dbReference type="EC" id="3.1.11.6"/>
    </reaction>
</comment>
<protein>
    <recommendedName>
        <fullName evidence="5">Exodeoxyribonuclease 7 large subunit</fullName>
        <ecNumber evidence="5">3.1.11.6</ecNumber>
    </recommendedName>
    <alternativeName>
        <fullName evidence="5">Exodeoxyribonuclease VII large subunit</fullName>
        <shortName evidence="5">Exonuclease VII large subunit</shortName>
    </alternativeName>
</protein>
<feature type="region of interest" description="Disordered" evidence="6">
    <location>
        <begin position="1"/>
        <end position="20"/>
    </location>
</feature>
<evidence type="ECO:0000256" key="4">
    <source>
        <dbReference type="ARBA" id="ARBA00022839"/>
    </source>
</evidence>
<accession>A0A2A2GMU4</accession>
<dbReference type="GO" id="GO:0006308">
    <property type="term" value="P:DNA catabolic process"/>
    <property type="evidence" value="ECO:0007669"/>
    <property type="project" value="UniProtKB-UniRule"/>
</dbReference>
<feature type="domain" description="Exonuclease VII large subunit C-terminal" evidence="7">
    <location>
        <begin position="136"/>
        <end position="392"/>
    </location>
</feature>
<dbReference type="Pfam" id="PF13742">
    <property type="entry name" value="tRNA_anti_2"/>
    <property type="match status" value="1"/>
</dbReference>
<proteinExistence type="inferred from homology"/>
<evidence type="ECO:0000256" key="6">
    <source>
        <dbReference type="SAM" id="MobiDB-lite"/>
    </source>
</evidence>
<comment type="function">
    <text evidence="5">Bidirectionally degrades single-stranded DNA into large acid-insoluble oligonucleotides, which are then degraded further into small acid-soluble oligonucleotides.</text>
</comment>
<dbReference type="InterPro" id="IPR003753">
    <property type="entry name" value="Exonuc_VII_L"/>
</dbReference>
<reference evidence="9 10" key="1">
    <citation type="submission" date="2017-09" db="EMBL/GenBank/DDBJ databases">
        <title>Paracoccus alkalisoli sp. nov., isolated from saline alkaline soil.</title>
        <authorList>
            <person name="Dong X."/>
            <person name="Zhang G."/>
        </authorList>
    </citation>
    <scope>NUCLEOTIDE SEQUENCE [LARGE SCALE GENOMIC DNA]</scope>
    <source>
        <strain evidence="9 10">WN007</strain>
    </source>
</reference>
<dbReference type="OrthoDB" id="9802795at2"/>
<dbReference type="EMBL" id="NSJZ01000002">
    <property type="protein sequence ID" value="PAU98510.1"/>
    <property type="molecule type" value="Genomic_DNA"/>
</dbReference>
<feature type="region of interest" description="Disordered" evidence="6">
    <location>
        <begin position="537"/>
        <end position="561"/>
    </location>
</feature>
<evidence type="ECO:0000256" key="1">
    <source>
        <dbReference type="ARBA" id="ARBA00022490"/>
    </source>
</evidence>
<dbReference type="HAMAP" id="MF_00378">
    <property type="entry name" value="Exonuc_7_L"/>
    <property type="match status" value="1"/>
</dbReference>
<feature type="compositionally biased region" description="Low complexity" evidence="6">
    <location>
        <begin position="9"/>
        <end position="19"/>
    </location>
</feature>
<dbReference type="GO" id="GO:0009318">
    <property type="term" value="C:exodeoxyribonuclease VII complex"/>
    <property type="evidence" value="ECO:0007669"/>
    <property type="project" value="UniProtKB-UniRule"/>
</dbReference>
<dbReference type="GO" id="GO:0005737">
    <property type="term" value="C:cytoplasm"/>
    <property type="evidence" value="ECO:0007669"/>
    <property type="project" value="UniProtKB-SubCell"/>
</dbReference>
<evidence type="ECO:0000259" key="7">
    <source>
        <dbReference type="Pfam" id="PF02601"/>
    </source>
</evidence>
<dbReference type="Pfam" id="PF02601">
    <property type="entry name" value="Exonuc_VII_L"/>
    <property type="match status" value="1"/>
</dbReference>
<sequence length="561" mass="60979">MDLFEDDAPGAPAGSNAPPLTVSEISGAVKRVIEGEFGRVRVRGEVGRVSRPGSGHLYFDLKDDNACMAAVCWKMQAARLAHRPEEGMEIIVTGRLTTFANQSKYQLIVEQVEPAGLGALMAMLEQRRKVLAAEGLFDAAAKRPIPYLPDVIAVVTSPTGAVIRDILHRLRDRFPSRVLIWPVAVQGTACAPQVADAITRLNAIRPGGPVPRPDLIIVARGGGSVEDLWGFNDEAVVRAVAAGTIPLISAVGHETDTTLIDFASDLRAPTPTAAAEMAVPVLADLSARLAETQVRLLRGTRARLDRPTQRLGDLGRALGRPQALTAPARQRLDLTGPRLEPVLRAFARDRRRSIEALHLPLFALRGFMADRRAAVERTGRALEQERLRDQQRRRSALPVVRAGAVRMLQAQAARRLEDMQPRLDSAGKRATTKVAERLSALTTRLDRAQAQIRREQTEGQTRAQEAARRLAALAPRLTAERRGQLEALDRLRQTLGHTETLRRGFAIVRGPEGLVTSAAVAGKAASLELEFHDGRVRVHPEGSTPAPRRGAKKPPAQGSLF</sequence>
<comment type="subunit">
    <text evidence="5">Heterooligomer composed of large and small subunits.</text>
</comment>
<dbReference type="InterPro" id="IPR025824">
    <property type="entry name" value="OB-fold_nuc-bd_dom"/>
</dbReference>
<evidence type="ECO:0000256" key="5">
    <source>
        <dbReference type="HAMAP-Rule" id="MF_00378"/>
    </source>
</evidence>